<dbReference type="GO" id="GO:0030428">
    <property type="term" value="C:cell septum"/>
    <property type="evidence" value="ECO:0007669"/>
    <property type="project" value="TreeGrafter"/>
</dbReference>
<dbReference type="InterPro" id="IPR004835">
    <property type="entry name" value="Chitin_synth"/>
</dbReference>
<dbReference type="InterPro" id="IPR036961">
    <property type="entry name" value="Kinesin_motor_dom_sf"/>
</dbReference>
<comment type="caution">
    <text evidence="16">The sequence shown here is derived from an EMBL/GenBank/DDBJ whole genome shotgun (WGS) entry which is preliminary data.</text>
</comment>
<dbReference type="InterPro" id="IPR036400">
    <property type="entry name" value="Cyt_B5-like_heme/steroid_sf"/>
</dbReference>
<keyword evidence="17" id="KW-1185">Reference proteome</keyword>
<dbReference type="SMART" id="SM01117">
    <property type="entry name" value="Cyt-b5"/>
    <property type="match status" value="2"/>
</dbReference>
<dbReference type="InterPro" id="IPR001609">
    <property type="entry name" value="Myosin_head_motor_dom-like"/>
</dbReference>
<evidence type="ECO:0000259" key="15">
    <source>
        <dbReference type="PROSITE" id="PS51456"/>
    </source>
</evidence>
<dbReference type="Gene3D" id="1.20.58.530">
    <property type="match status" value="1"/>
</dbReference>
<keyword evidence="6 13" id="KW-0812">Transmembrane</keyword>
<dbReference type="InterPro" id="IPR001199">
    <property type="entry name" value="Cyt_B5-like_heme/steroid-bd"/>
</dbReference>
<feature type="domain" description="Cytochrome b5 heme-binding" evidence="14">
    <location>
        <begin position="829"/>
        <end position="887"/>
    </location>
</feature>
<evidence type="ECO:0000256" key="9">
    <source>
        <dbReference type="ARBA" id="ARBA00023136"/>
    </source>
</evidence>
<feature type="transmembrane region" description="Helical" evidence="13">
    <location>
        <begin position="1501"/>
        <end position="1522"/>
    </location>
</feature>
<evidence type="ECO:0000256" key="13">
    <source>
        <dbReference type="SAM" id="Phobius"/>
    </source>
</evidence>
<dbReference type="SUPFAM" id="SSF52540">
    <property type="entry name" value="P-loop containing nucleoside triphosphate hydrolases"/>
    <property type="match status" value="1"/>
</dbReference>
<dbReference type="Pfam" id="PF00173">
    <property type="entry name" value="Cyt-b5"/>
    <property type="match status" value="1"/>
</dbReference>
<evidence type="ECO:0000256" key="7">
    <source>
        <dbReference type="ARBA" id="ARBA00022989"/>
    </source>
</evidence>
<feature type="non-terminal residue" evidence="16">
    <location>
        <position position="1599"/>
    </location>
</feature>
<organism evidence="16 17">
    <name type="scientific">Hesseltinella vesiculosa</name>
    <dbReference type="NCBI Taxonomy" id="101127"/>
    <lineage>
        <taxon>Eukaryota</taxon>
        <taxon>Fungi</taxon>
        <taxon>Fungi incertae sedis</taxon>
        <taxon>Mucoromycota</taxon>
        <taxon>Mucoromycotina</taxon>
        <taxon>Mucoromycetes</taxon>
        <taxon>Mucorales</taxon>
        <taxon>Cunninghamellaceae</taxon>
        <taxon>Hesseltinella</taxon>
    </lineage>
</organism>
<dbReference type="SUPFAM" id="SSF53448">
    <property type="entry name" value="Nucleotide-diphospho-sugar transferases"/>
    <property type="match status" value="1"/>
</dbReference>
<evidence type="ECO:0000313" key="17">
    <source>
        <dbReference type="Proteomes" id="UP000242146"/>
    </source>
</evidence>
<dbReference type="Pfam" id="PF03142">
    <property type="entry name" value="Chitin_synth_2"/>
    <property type="match status" value="1"/>
</dbReference>
<keyword evidence="12" id="KW-0009">Actin-binding</keyword>
<comment type="subcellular location">
    <subcellularLocation>
        <location evidence="1">Cell membrane</location>
        <topology evidence="1">Multi-pass membrane protein</topology>
    </subcellularLocation>
</comment>
<dbReference type="Gene3D" id="3.10.120.10">
    <property type="entry name" value="Cytochrome b5-like heme/steroid binding domain"/>
    <property type="match status" value="2"/>
</dbReference>
<feature type="transmembrane region" description="Helical" evidence="13">
    <location>
        <begin position="764"/>
        <end position="782"/>
    </location>
</feature>
<evidence type="ECO:0000256" key="8">
    <source>
        <dbReference type="ARBA" id="ARBA00023123"/>
    </source>
</evidence>
<feature type="non-terminal residue" evidence="16">
    <location>
        <position position="1"/>
    </location>
</feature>
<dbReference type="OrthoDB" id="370884at2759"/>
<dbReference type="SUPFAM" id="SSF55856">
    <property type="entry name" value="Cytochrome b5-like heme/steroid binding domain"/>
    <property type="match status" value="1"/>
</dbReference>
<dbReference type="PROSITE" id="PS51456">
    <property type="entry name" value="MYOSIN_MOTOR"/>
    <property type="match status" value="1"/>
</dbReference>
<evidence type="ECO:0000256" key="1">
    <source>
        <dbReference type="ARBA" id="ARBA00004651"/>
    </source>
</evidence>
<dbReference type="GO" id="GO:0005886">
    <property type="term" value="C:plasma membrane"/>
    <property type="evidence" value="ECO:0007669"/>
    <property type="project" value="UniProtKB-SubCell"/>
</dbReference>
<dbReference type="SMART" id="SM00242">
    <property type="entry name" value="MYSc"/>
    <property type="match status" value="1"/>
</dbReference>
<dbReference type="InterPro" id="IPR027417">
    <property type="entry name" value="P-loop_NTPase"/>
</dbReference>
<evidence type="ECO:0000256" key="3">
    <source>
        <dbReference type="ARBA" id="ARBA00022475"/>
    </source>
</evidence>
<dbReference type="Gene3D" id="1.10.10.820">
    <property type="match status" value="1"/>
</dbReference>
<accession>A0A1X2G3B7</accession>
<dbReference type="EMBL" id="MCGT01000054">
    <property type="protein sequence ID" value="ORX43542.1"/>
    <property type="molecule type" value="Genomic_DNA"/>
</dbReference>
<comment type="similarity">
    <text evidence="12">Belongs to the TRAFAC class myosin-kinesin ATPase superfamily. Myosin family.</text>
</comment>
<evidence type="ECO:0000256" key="6">
    <source>
        <dbReference type="ARBA" id="ARBA00022692"/>
    </source>
</evidence>
<dbReference type="GO" id="GO:0016459">
    <property type="term" value="C:myosin complex"/>
    <property type="evidence" value="ECO:0007669"/>
    <property type="project" value="UniProtKB-KW"/>
</dbReference>
<dbReference type="PROSITE" id="PS50255">
    <property type="entry name" value="CYTOCHROME_B5_2"/>
    <property type="match status" value="1"/>
</dbReference>
<feature type="domain" description="Myosin motor" evidence="15">
    <location>
        <begin position="1"/>
        <end position="374"/>
    </location>
</feature>
<keyword evidence="12" id="KW-0067">ATP-binding</keyword>
<keyword evidence="10 12" id="KW-0505">Motor protein</keyword>
<dbReference type="PANTHER" id="PTHR22914">
    <property type="entry name" value="CHITIN SYNTHASE"/>
    <property type="match status" value="1"/>
</dbReference>
<evidence type="ECO:0000256" key="5">
    <source>
        <dbReference type="ARBA" id="ARBA00022679"/>
    </source>
</evidence>
<dbReference type="GO" id="GO:0006031">
    <property type="term" value="P:chitin biosynthetic process"/>
    <property type="evidence" value="ECO:0007669"/>
    <property type="project" value="TreeGrafter"/>
</dbReference>
<dbReference type="GO" id="GO:0031505">
    <property type="term" value="P:fungal-type cell wall organization"/>
    <property type="evidence" value="ECO:0007669"/>
    <property type="project" value="TreeGrafter"/>
</dbReference>
<keyword evidence="7 13" id="KW-1133">Transmembrane helix</keyword>
<dbReference type="Gene3D" id="3.40.850.10">
    <property type="entry name" value="Kinesin motor domain"/>
    <property type="match status" value="1"/>
</dbReference>
<comment type="caution">
    <text evidence="12">Lacks conserved residue(s) required for the propagation of feature annotation.</text>
</comment>
<dbReference type="GO" id="GO:0005524">
    <property type="term" value="F:ATP binding"/>
    <property type="evidence" value="ECO:0007669"/>
    <property type="project" value="UniProtKB-UniRule"/>
</dbReference>
<keyword evidence="12" id="KW-0547">Nucleotide-binding</keyword>
<evidence type="ECO:0000256" key="2">
    <source>
        <dbReference type="ARBA" id="ARBA00012543"/>
    </source>
</evidence>
<protein>
    <recommendedName>
        <fullName evidence="2">chitin synthase</fullName>
        <ecNumber evidence="2">2.4.1.16</ecNumber>
    </recommendedName>
</protein>
<dbReference type="PANTHER" id="PTHR22914:SF45">
    <property type="entry name" value="CHITIN SYNTHASE"/>
    <property type="match status" value="1"/>
</dbReference>
<feature type="transmembrane region" description="Helical" evidence="13">
    <location>
        <begin position="1080"/>
        <end position="1101"/>
    </location>
</feature>
<dbReference type="GO" id="GO:0003774">
    <property type="term" value="F:cytoskeletal motor activity"/>
    <property type="evidence" value="ECO:0007669"/>
    <property type="project" value="UniProtKB-UniRule"/>
</dbReference>
<evidence type="ECO:0000259" key="14">
    <source>
        <dbReference type="PROSITE" id="PS50255"/>
    </source>
</evidence>
<dbReference type="Pfam" id="PF00063">
    <property type="entry name" value="Myosin_head"/>
    <property type="match status" value="1"/>
</dbReference>
<keyword evidence="3" id="KW-1003">Cell membrane</keyword>
<keyword evidence="8 12" id="KW-0518">Myosin</keyword>
<sequence>VDDLTELKNFNNEVVANALRTRFLNDKICTRIAHSVMVVLHPFQNLDDTMESQREIYYNDYKDTKSSKSLEPHIFQQVNQTYFHMRRTGQDQSILLSGVDGHGKSETHDWVLSYLLTLSSRNETTPRRRLHTLIDNAHSLFKAFGHTQQAYGYHSSKFGSLTSFQFNDRGRLIGCKWSCSSVDASSLSTLKQPGNSDERSFYMFDYVLYGMPRKQMDDMKVEISPSTFTSFMPTHHKEDLPESVRLRYQEFYDELQNCAFSLGITKQQWRHLLRILVAILHLGSLSFGTPSDQSRYAPGTIHPRTTLTTVADLLAIDVSSLENILVYKTKLIGSELATHVLTAHQAAYQRDCLCQTIYTQIIFWLIKTCNQKLDAEIKSQKIVNNIHLIDYPALAMQNNAHNLSTVNTDTFNKFVANFTNESVESVIREKILGADSLVSDQSGKLFNSDMPFMKAWHTVQPSTSQPENHLTIAADMMNVTTQTKPTLYHQNDRTLSIQHTDGVCNTYSLSAICDSLTSQIYVDTASLFSPSSCRLQLIVEMFHSVFPAVDNPNQPEELRNPCSAVERALSILRTTNMWWTLYALRKSPFTEMTLYECARRYVSILEEEGDDYSQDDPLFICQTMKTAFTWNDSDYCIVEGSELANLSYTAWYALENMLRSVEKSRQKDAKCSLKEKEFENASFMSICPGEQGVRTFNSDYHCSVSCQCEETNTTSTSHRNIRSASTSAFTQLNQSCSGTQFAKQHKRSGRSCFYSSAVGSRSRLSWVCLTWSMTWWLPSFVLHYVGGMKRSDIRMAWREKVTLCIFIFALCGTMVWFIAFFGKIICPPQDLFSQSELQSKTDKDNALISIRGEVFDLTSFAPRHWASEVIPSVSLFQYAGQDASDLFPVQVSALCDGIDQPIPKEVALATHINITDPTSAYHDFRYSRADYRPDWFMEQMIYLRKNYRVGFMGYDAMDVQNQASNPVQLGGIQSERQWAVLHGRVYDLTSYLKGGVTFQYPPGANTTVTKQLVNSTSMDFIDNSILGLFRQLAGTDISAHFDALPFSSAHRQSQLTCLRNLFFVGMVDTRISFQCQFSEYLLLLITTFLCSVILFKFLAAFRLGGSSAKESVKFVVCQVPCYTEGEDSLRKTIESLAVMKYDDQRKLLFLVADGMIIGSGNDRSTPRIVLDILGFNLENDPEPKDYVSLGEGWRQHNRAKVYSGLYECHGHVVPYLVVVKVGTSDERQKSGNRGKRDSQMILMQFFNKVHYNSPMTPLELEMHHQLKNVIGVMPAYYEFVLMVDADTEVAPDSLNQMVSSFSRDNKLVGLCGETLLSNEKDSWVTMIQVYEYYISHHLSKAFESLFGCVTCLPGCFCMYRIWAPKTHLALLVSDEVIFDYAENKVDTLHKKNLLHLGEDRYLTTLILKHFPSYRTKFNPDASCRTNGPDQWNVLLSQRRRWINSTVHNLGELLFLPQLCGLCCFSMRFIVMLDLLSTLVMPAVVCYLGYLVYQLCTSSSQVPLMSILTLGGVYGLQAILFIARRKWEHIGWMVVYILAIPVFSFLIPIYAFWHFDDFSWGNTRQIHEFNKKTKEVPAENIHQQAAAFNIPMMHWIEDEE</sequence>
<dbReference type="InterPro" id="IPR029044">
    <property type="entry name" value="Nucleotide-diphossugar_trans"/>
</dbReference>
<evidence type="ECO:0000256" key="4">
    <source>
        <dbReference type="ARBA" id="ARBA00022676"/>
    </source>
</evidence>
<reference evidence="16 17" key="1">
    <citation type="submission" date="2016-07" db="EMBL/GenBank/DDBJ databases">
        <title>Pervasive Adenine N6-methylation of Active Genes in Fungi.</title>
        <authorList>
            <consortium name="DOE Joint Genome Institute"/>
            <person name="Mondo S.J."/>
            <person name="Dannebaum R.O."/>
            <person name="Kuo R.C."/>
            <person name="Labutti K."/>
            <person name="Haridas S."/>
            <person name="Kuo A."/>
            <person name="Salamov A."/>
            <person name="Ahrendt S.R."/>
            <person name="Lipzen A."/>
            <person name="Sullivan W."/>
            <person name="Andreopoulos W.B."/>
            <person name="Clum A."/>
            <person name="Lindquist E."/>
            <person name="Daum C."/>
            <person name="Ramamoorthy G.K."/>
            <person name="Gryganskyi A."/>
            <person name="Culley D."/>
            <person name="Magnuson J.K."/>
            <person name="James T.Y."/>
            <person name="O'Malley M.A."/>
            <person name="Stajich J.E."/>
            <person name="Spatafora J.W."/>
            <person name="Visel A."/>
            <person name="Grigoriev I.V."/>
        </authorList>
    </citation>
    <scope>NUCLEOTIDE SEQUENCE [LARGE SCALE GENOMIC DNA]</scope>
    <source>
        <strain evidence="16 17">NRRL 3301</strain>
    </source>
</reference>
<keyword evidence="11" id="KW-0325">Glycoprotein</keyword>
<feature type="transmembrane region" description="Helical" evidence="13">
    <location>
        <begin position="1468"/>
        <end position="1489"/>
    </location>
</feature>
<evidence type="ECO:0000256" key="12">
    <source>
        <dbReference type="PROSITE-ProRule" id="PRU00782"/>
    </source>
</evidence>
<feature type="transmembrane region" description="Helical" evidence="13">
    <location>
        <begin position="803"/>
        <end position="825"/>
    </location>
</feature>
<gene>
    <name evidence="16" type="ORF">DM01DRAFT_240945</name>
</gene>
<keyword evidence="9 13" id="KW-0472">Membrane</keyword>
<evidence type="ECO:0000256" key="11">
    <source>
        <dbReference type="ARBA" id="ARBA00023180"/>
    </source>
</evidence>
<feature type="transmembrane region" description="Helical" evidence="13">
    <location>
        <begin position="1529"/>
        <end position="1552"/>
    </location>
</feature>
<dbReference type="Proteomes" id="UP000242146">
    <property type="component" value="Unassembled WGS sequence"/>
</dbReference>
<dbReference type="EC" id="2.4.1.16" evidence="2"/>
<name>A0A1X2G3B7_9FUNG</name>
<evidence type="ECO:0000256" key="10">
    <source>
        <dbReference type="ARBA" id="ARBA00023175"/>
    </source>
</evidence>
<evidence type="ECO:0000313" key="16">
    <source>
        <dbReference type="EMBL" id="ORX43542.1"/>
    </source>
</evidence>
<dbReference type="Gene3D" id="1.20.120.720">
    <property type="entry name" value="Myosin VI head, motor domain, U50 subdomain"/>
    <property type="match status" value="1"/>
</dbReference>
<dbReference type="PRINTS" id="PR00193">
    <property type="entry name" value="MYOSINHEAVY"/>
</dbReference>
<proteinExistence type="inferred from homology"/>
<dbReference type="GO" id="GO:0004100">
    <property type="term" value="F:chitin synthase activity"/>
    <property type="evidence" value="ECO:0007669"/>
    <property type="project" value="UniProtKB-EC"/>
</dbReference>
<feature type="binding site" evidence="12">
    <location>
        <begin position="98"/>
        <end position="105"/>
    </location>
    <ligand>
        <name>ATP</name>
        <dbReference type="ChEBI" id="CHEBI:30616"/>
    </ligand>
</feature>
<dbReference type="STRING" id="101127.A0A1X2G3B7"/>
<keyword evidence="4" id="KW-0328">Glycosyltransferase</keyword>
<dbReference type="GO" id="GO:0003779">
    <property type="term" value="F:actin binding"/>
    <property type="evidence" value="ECO:0007669"/>
    <property type="project" value="UniProtKB-KW"/>
</dbReference>
<keyword evidence="5" id="KW-0808">Transferase</keyword>